<dbReference type="EMBL" id="VLKF01000001">
    <property type="protein sequence ID" value="TWH71868.1"/>
    <property type="molecule type" value="Genomic_DNA"/>
</dbReference>
<dbReference type="AlphaFoldDB" id="A0A562ILU5"/>
<proteinExistence type="predicted"/>
<name>A0A562ILU5_9ACTN</name>
<accession>A0A562ILU5</accession>
<comment type="caution">
    <text evidence="1">The sequence shown here is derived from an EMBL/GenBank/DDBJ whole genome shotgun (WGS) entry which is preliminary data.</text>
</comment>
<gene>
    <name evidence="1" type="ORF">JD78_00368</name>
</gene>
<evidence type="ECO:0000313" key="1">
    <source>
        <dbReference type="EMBL" id="TWH71868.1"/>
    </source>
</evidence>
<sequence>MVGTTNDPAASCRTPGEGVTTTVLATLGFQRDHGTTDAAGEVVWLLATR</sequence>
<organism evidence="1 2">
    <name type="scientific">Modestobacter roseus</name>
    <dbReference type="NCBI Taxonomy" id="1181884"/>
    <lineage>
        <taxon>Bacteria</taxon>
        <taxon>Bacillati</taxon>
        <taxon>Actinomycetota</taxon>
        <taxon>Actinomycetes</taxon>
        <taxon>Geodermatophilales</taxon>
        <taxon>Geodermatophilaceae</taxon>
        <taxon>Modestobacter</taxon>
    </lineage>
</organism>
<dbReference type="OrthoDB" id="4142102at2"/>
<evidence type="ECO:0000313" key="2">
    <source>
        <dbReference type="Proteomes" id="UP000321490"/>
    </source>
</evidence>
<dbReference type="Proteomes" id="UP000321490">
    <property type="component" value="Unassembled WGS sequence"/>
</dbReference>
<protein>
    <submittedName>
        <fullName evidence="1">Uncharacterized protein</fullName>
    </submittedName>
</protein>
<reference evidence="1 2" key="1">
    <citation type="submission" date="2019-07" db="EMBL/GenBank/DDBJ databases">
        <title>R&amp;d 2014.</title>
        <authorList>
            <person name="Klenk H.-P."/>
        </authorList>
    </citation>
    <scope>NUCLEOTIDE SEQUENCE [LARGE SCALE GENOMIC DNA]</scope>
    <source>
        <strain evidence="1 2">DSM 45764</strain>
    </source>
</reference>
<dbReference type="RefSeq" id="WP_153360839.1">
    <property type="nucleotide sequence ID" value="NZ_JABGDC010000095.1"/>
</dbReference>
<keyword evidence="2" id="KW-1185">Reference proteome</keyword>